<keyword evidence="3" id="KW-1185">Reference proteome</keyword>
<dbReference type="EMBL" id="CP036281">
    <property type="protein sequence ID" value="QDU80360.1"/>
    <property type="molecule type" value="Genomic_DNA"/>
</dbReference>
<name>A0A518CMA1_9PLAN</name>
<feature type="domain" description="Thiol:disulfide interchange protein DsbD N-terminal" evidence="1">
    <location>
        <begin position="48"/>
        <end position="158"/>
    </location>
</feature>
<reference evidence="2 3" key="1">
    <citation type="submission" date="2019-02" db="EMBL/GenBank/DDBJ databases">
        <title>Deep-cultivation of Planctomycetes and their phenomic and genomic characterization uncovers novel biology.</title>
        <authorList>
            <person name="Wiegand S."/>
            <person name="Jogler M."/>
            <person name="Boedeker C."/>
            <person name="Pinto D."/>
            <person name="Vollmers J."/>
            <person name="Rivas-Marin E."/>
            <person name="Kohn T."/>
            <person name="Peeters S.H."/>
            <person name="Heuer A."/>
            <person name="Rast P."/>
            <person name="Oberbeckmann S."/>
            <person name="Bunk B."/>
            <person name="Jeske O."/>
            <person name="Meyerdierks A."/>
            <person name="Storesund J.E."/>
            <person name="Kallscheuer N."/>
            <person name="Luecker S."/>
            <person name="Lage O.M."/>
            <person name="Pohl T."/>
            <person name="Merkel B.J."/>
            <person name="Hornburger P."/>
            <person name="Mueller R.-W."/>
            <person name="Bruemmer F."/>
            <person name="Labrenz M."/>
            <person name="Spormann A.M."/>
            <person name="Op den Camp H."/>
            <person name="Overmann J."/>
            <person name="Amann R."/>
            <person name="Jetten M.S.M."/>
            <person name="Mascher T."/>
            <person name="Medema M.H."/>
            <person name="Devos D.P."/>
            <person name="Kaster A.-K."/>
            <person name="Ovreas L."/>
            <person name="Rohde M."/>
            <person name="Galperin M.Y."/>
            <person name="Jogler C."/>
        </authorList>
    </citation>
    <scope>NUCLEOTIDE SEQUENCE [LARGE SCALE GENOMIC DNA]</scope>
    <source>
        <strain evidence="2 3">Pla110</strain>
    </source>
</reference>
<dbReference type="AlphaFoldDB" id="A0A518CMA1"/>
<evidence type="ECO:0000313" key="2">
    <source>
        <dbReference type="EMBL" id="QDU80360.1"/>
    </source>
</evidence>
<dbReference type="Gene3D" id="2.60.40.1250">
    <property type="entry name" value="Thiol:disulfide interchange protein DsbD, N-terminal domain"/>
    <property type="match status" value="1"/>
</dbReference>
<accession>A0A518CMA1</accession>
<dbReference type="Pfam" id="PF11412">
    <property type="entry name" value="DsbD_N"/>
    <property type="match status" value="1"/>
</dbReference>
<dbReference type="Proteomes" id="UP000317178">
    <property type="component" value="Chromosome"/>
</dbReference>
<dbReference type="InterPro" id="IPR028250">
    <property type="entry name" value="DsbDN"/>
</dbReference>
<gene>
    <name evidence="2" type="ORF">Pla110_20870</name>
</gene>
<dbReference type="KEGG" id="plon:Pla110_20870"/>
<evidence type="ECO:0000313" key="3">
    <source>
        <dbReference type="Proteomes" id="UP000317178"/>
    </source>
</evidence>
<sequence length="180" mass="19623">MFRTATLLAVTLLLTTQLMTNTEGLNAAEKASKRIKPQVFLEYNKLPAGGKCRVIMEVQVEKGWHINANPAEPDLLIPTTFSIKSAQGIKLTDVKYPKHHVISIEGVGKANVYDGKIRISGILNVPSSAAGSVDELQLVVNYQACDDRSCERPDVATIKGKIPVVASASELKKTNPEYFD</sequence>
<protein>
    <submittedName>
        <fullName evidence="2">Disulfide bond corrector protein DsbC</fullName>
    </submittedName>
</protein>
<dbReference type="InterPro" id="IPR036929">
    <property type="entry name" value="DsbDN_sf"/>
</dbReference>
<proteinExistence type="predicted"/>
<organism evidence="2 3">
    <name type="scientific">Polystyrenella longa</name>
    <dbReference type="NCBI Taxonomy" id="2528007"/>
    <lineage>
        <taxon>Bacteria</taxon>
        <taxon>Pseudomonadati</taxon>
        <taxon>Planctomycetota</taxon>
        <taxon>Planctomycetia</taxon>
        <taxon>Planctomycetales</taxon>
        <taxon>Planctomycetaceae</taxon>
        <taxon>Polystyrenella</taxon>
    </lineage>
</organism>
<evidence type="ECO:0000259" key="1">
    <source>
        <dbReference type="Pfam" id="PF11412"/>
    </source>
</evidence>
<dbReference type="RefSeq" id="WP_197440636.1">
    <property type="nucleotide sequence ID" value="NZ_CP036281.1"/>
</dbReference>